<name>A0A7C1J7H9_9THEO</name>
<reference evidence="2" key="1">
    <citation type="journal article" date="2020" name="mSystems">
        <title>Genome- and Community-Level Interaction Insights into Carbon Utilization and Element Cycling Functions of Hydrothermarchaeota in Hydrothermal Sediment.</title>
        <authorList>
            <person name="Zhou Z."/>
            <person name="Liu Y."/>
            <person name="Xu W."/>
            <person name="Pan J."/>
            <person name="Luo Z.H."/>
            <person name="Li M."/>
        </authorList>
    </citation>
    <scope>NUCLEOTIDE SEQUENCE [LARGE SCALE GENOMIC DNA]</scope>
    <source>
        <strain evidence="2">SpSt-301</strain>
    </source>
</reference>
<feature type="domain" description="MrfA-like Zn-binding" evidence="1">
    <location>
        <begin position="402"/>
        <end position="485"/>
    </location>
</feature>
<dbReference type="InterPro" id="IPR018973">
    <property type="entry name" value="MZB"/>
</dbReference>
<dbReference type="Pfam" id="PF09369">
    <property type="entry name" value="MZB"/>
    <property type="match status" value="1"/>
</dbReference>
<sequence length="515" mass="57742">MAGATRPPLLKISNKKIVLRHVTAVALSCFFKAYPERFNDVMSFLGGDLARPKAVADLKAFLEENREEIERSLLAIVPGEMHQELGLTDGRWISYICRQDPEGRETQFFKAEIELASDWRRLLELEETSIKKKDYRTADWAKRRRQTIAREDVLSFLSRKAVIPKYGFPVDVVELDTQRTGHEADEIELERDLKIAIAEFAPTSQLIANKKLWTSGGLKRVVDREWEARYYRKCPVHGRFDVWNPGEEPPGTTCCSNMTARRQYIIPAFGFVTSRDKPEDPKGRPARMFSTRPFFIGLFGSERGFTSMPQQSPLLRVSKTCPGKMGVICEGRRGSGFFVCPECGAGFRERPKKSHRAPTGQSCSGKPLIVSLGHEFITDVVKIEFLRPVPGSIEPTWFAYSLAYALAGGAAGVLEVPPEDLSTTVAYADTPYVPPIVIYDNVPGGAGLVARLEEVEIMRACLEAAYGRVQGGCGCGENDSCYGCLRNYTNQFAHQKLRRGPVKDFLDQLLAEWPR</sequence>
<dbReference type="AlphaFoldDB" id="A0A7C1J7H9"/>
<gene>
    <name evidence="2" type="ORF">ENQ35_00320</name>
</gene>
<accession>A0A7C1J7H9</accession>
<evidence type="ECO:0000259" key="1">
    <source>
        <dbReference type="Pfam" id="PF09369"/>
    </source>
</evidence>
<protein>
    <submittedName>
        <fullName evidence="2">DUF1998 domain-containing protein</fullName>
    </submittedName>
</protein>
<dbReference type="EMBL" id="DSMV01000025">
    <property type="protein sequence ID" value="HDW51190.1"/>
    <property type="molecule type" value="Genomic_DNA"/>
</dbReference>
<comment type="caution">
    <text evidence="2">The sequence shown here is derived from an EMBL/GenBank/DDBJ whole genome shotgun (WGS) entry which is preliminary data.</text>
</comment>
<organism evidence="2">
    <name type="scientific">Ammonifex degensii</name>
    <dbReference type="NCBI Taxonomy" id="42838"/>
    <lineage>
        <taxon>Bacteria</taxon>
        <taxon>Bacillati</taxon>
        <taxon>Bacillota</taxon>
        <taxon>Clostridia</taxon>
        <taxon>Thermoanaerobacterales</taxon>
        <taxon>Thermoanaerobacteraceae</taxon>
        <taxon>Ammonifex</taxon>
    </lineage>
</organism>
<proteinExistence type="predicted"/>
<evidence type="ECO:0000313" key="2">
    <source>
        <dbReference type="EMBL" id="HDW51190.1"/>
    </source>
</evidence>